<dbReference type="InterPro" id="IPR027351">
    <property type="entry name" value="(+)RNA_virus_helicase_core_dom"/>
</dbReference>
<evidence type="ECO:0000256" key="5">
    <source>
        <dbReference type="ARBA" id="ARBA00022840"/>
    </source>
</evidence>
<keyword evidence="2" id="KW-0808">Transferase</keyword>
<feature type="domain" description="(+)RNA virus helicase C-terminal" evidence="8">
    <location>
        <begin position="462"/>
        <end position="753"/>
    </location>
</feature>
<dbReference type="PROSITE" id="PS50507">
    <property type="entry name" value="RDRP_SSRNA_POS"/>
    <property type="match status" value="1"/>
</dbReference>
<evidence type="ECO:0000259" key="7">
    <source>
        <dbReference type="PROSITE" id="PS50507"/>
    </source>
</evidence>
<organism evidence="10">
    <name type="scientific">Bastrovirus Rat/78</name>
    <dbReference type="NCBI Taxonomy" id="2766747"/>
    <lineage>
        <taxon>Viruses</taxon>
        <taxon>Riboviria</taxon>
        <taxon>Orthornavirae</taxon>
        <taxon>Pisuviricota</taxon>
        <taxon>Stelpaviricetes</taxon>
        <taxon>Stellavirales</taxon>
        <taxon>Astroviridae</taxon>
    </lineage>
</organism>
<dbReference type="EMBL" id="MT549857">
    <property type="protein sequence ID" value="QNJ99358.1"/>
    <property type="molecule type" value="Genomic_RNA"/>
</dbReference>
<dbReference type="Pfam" id="PF00978">
    <property type="entry name" value="RdRP_2"/>
    <property type="match status" value="1"/>
</dbReference>
<keyword evidence="5" id="KW-0547">Nucleotide-binding</keyword>
<dbReference type="InterPro" id="IPR002588">
    <property type="entry name" value="Alphavirus-like_MT_dom"/>
</dbReference>
<dbReference type="GO" id="GO:0003723">
    <property type="term" value="F:RNA binding"/>
    <property type="evidence" value="ECO:0007669"/>
    <property type="project" value="InterPro"/>
</dbReference>
<dbReference type="Pfam" id="PF01660">
    <property type="entry name" value="Vmethyltransf"/>
    <property type="match status" value="1"/>
</dbReference>
<dbReference type="InterPro" id="IPR001788">
    <property type="entry name" value="RNA-dep_RNA_pol_alsuvir"/>
</dbReference>
<proteinExistence type="predicted"/>
<keyword evidence="4" id="KW-0378">Hydrolase</keyword>
<feature type="domain" description="Alphavirus-like MT" evidence="9">
    <location>
        <begin position="56"/>
        <end position="223"/>
    </location>
</feature>
<evidence type="ECO:0000313" key="10">
    <source>
        <dbReference type="EMBL" id="QNJ99358.1"/>
    </source>
</evidence>
<dbReference type="GO" id="GO:0003968">
    <property type="term" value="F:RNA-directed RNA polymerase activity"/>
    <property type="evidence" value="ECO:0007669"/>
    <property type="project" value="UniProtKB-KW"/>
</dbReference>
<evidence type="ECO:0000256" key="2">
    <source>
        <dbReference type="ARBA" id="ARBA00022679"/>
    </source>
</evidence>
<dbReference type="Gene3D" id="3.40.50.300">
    <property type="entry name" value="P-loop containing nucleotide triphosphate hydrolases"/>
    <property type="match status" value="2"/>
</dbReference>
<keyword evidence="1" id="KW-0696">RNA-directed RNA polymerase</keyword>
<dbReference type="GO" id="GO:0016556">
    <property type="term" value="P:mRNA modification"/>
    <property type="evidence" value="ECO:0007669"/>
    <property type="project" value="InterPro"/>
</dbReference>
<reference evidence="10" key="1">
    <citation type="submission" date="2020-05" db="EMBL/GenBank/DDBJ databases">
        <title>Intestinal Virome Analysis of Rat in Shandong Province, China.</title>
        <authorList>
            <person name="Li L."/>
            <person name="Liu M."/>
            <person name="Wang Z."/>
            <person name="Lin L."/>
            <person name="Xu Y."/>
            <person name="Duan Z."/>
        </authorList>
    </citation>
    <scope>NUCLEOTIDE SEQUENCE</scope>
    <source>
        <strain evidence="10">Bastrovirus/CHN/Rat/78</strain>
    </source>
</reference>
<dbReference type="GO" id="GO:0006351">
    <property type="term" value="P:DNA-templated transcription"/>
    <property type="evidence" value="ECO:0007669"/>
    <property type="project" value="InterPro"/>
</dbReference>
<dbReference type="GO" id="GO:0039694">
    <property type="term" value="P:viral RNA genome replication"/>
    <property type="evidence" value="ECO:0007669"/>
    <property type="project" value="InterPro"/>
</dbReference>
<dbReference type="InterPro" id="IPR027417">
    <property type="entry name" value="P-loop_NTPase"/>
</dbReference>
<dbReference type="GO" id="GO:0005524">
    <property type="term" value="F:ATP binding"/>
    <property type="evidence" value="ECO:0007669"/>
    <property type="project" value="UniProtKB-KW"/>
</dbReference>
<dbReference type="Pfam" id="PF01443">
    <property type="entry name" value="Viral_helicase1"/>
    <property type="match status" value="1"/>
</dbReference>
<keyword evidence="3" id="KW-0548">Nucleotidyltransferase</keyword>
<dbReference type="InterPro" id="IPR007094">
    <property type="entry name" value="RNA-dir_pol_PSvirus"/>
</dbReference>
<dbReference type="PROSITE" id="PS51657">
    <property type="entry name" value="PSRV_HELICASE"/>
    <property type="match status" value="1"/>
</dbReference>
<dbReference type="GO" id="GO:0006396">
    <property type="term" value="P:RNA processing"/>
    <property type="evidence" value="ECO:0007669"/>
    <property type="project" value="InterPro"/>
</dbReference>
<protein>
    <submittedName>
        <fullName evidence="10">Non-structural polyprotein</fullName>
    </submittedName>
</protein>
<dbReference type="SUPFAM" id="SSF56672">
    <property type="entry name" value="DNA/RNA polymerases"/>
    <property type="match status" value="1"/>
</dbReference>
<keyword evidence="6" id="KW-0693">Viral RNA replication</keyword>
<accession>A0A7H9SNH8</accession>
<evidence type="ECO:0000259" key="8">
    <source>
        <dbReference type="PROSITE" id="PS51657"/>
    </source>
</evidence>
<dbReference type="GO" id="GO:0008174">
    <property type="term" value="F:mRNA methyltransferase activity"/>
    <property type="evidence" value="ECO:0007669"/>
    <property type="project" value="UniProtKB-UniRule"/>
</dbReference>
<dbReference type="GO" id="GO:0016787">
    <property type="term" value="F:hydrolase activity"/>
    <property type="evidence" value="ECO:0007669"/>
    <property type="project" value="UniProtKB-KW"/>
</dbReference>
<dbReference type="SUPFAM" id="SSF52540">
    <property type="entry name" value="P-loop containing nucleoside triphosphate hydrolases"/>
    <property type="match status" value="1"/>
</dbReference>
<feature type="domain" description="RdRp catalytic" evidence="7">
    <location>
        <begin position="992"/>
        <end position="1102"/>
    </location>
</feature>
<evidence type="ECO:0000256" key="3">
    <source>
        <dbReference type="ARBA" id="ARBA00022695"/>
    </source>
</evidence>
<evidence type="ECO:0000259" key="9">
    <source>
        <dbReference type="PROSITE" id="PS51743"/>
    </source>
</evidence>
<evidence type="ECO:0000256" key="6">
    <source>
        <dbReference type="ARBA" id="ARBA00022953"/>
    </source>
</evidence>
<evidence type="ECO:0000256" key="4">
    <source>
        <dbReference type="ARBA" id="ARBA00022801"/>
    </source>
</evidence>
<sequence length="1223" mass="136306">MDLSFSAAQRGPWEAQHTACFGGAVARRVRDALHIPYVLNREEKEHILKVLRCDIVFEDRVAHTHPVVRALHAFANHLAYRHCEGAIDIGGDFRNIKRRPVHVCGLVDNARDELRLQRAIVDNRPNMAGYCVNGVENCHERADKGISVHSAYDITWQQWLQAFDSHGLRVVDVWMLEPEELFGRVTPAIYGIQMKKMANRWVMLLDDACAGYIHDDFEWRKYREMGGTIGTTFNIGCSPEGGWGPLRRYTLFRCVHPLRQVTLRHPVDRNIVHVPTPAGHCIPCPRNVWQNLLSWACSRADNKFDFSSLLAYARALRQRLTIGGQTVQEGWSQDPRQVHELCIACFVMAAALRYTRTQNIAVAFAELRREQTRGGFERWLDELKDKLGITRVGVQRFLEHDLHRLKELDDTAAVLTHYLPAVYQPRVEEVPETPPDVPPTAPPDNHEQDCMEDYQYCLEATAASAGEFAAVAQEALDNLPPRHRPVCPARIFVQGPPGSGKSTAFADWSSGKKQQCLVVVPTRKQVADWTARGFHACTTMSAFKTAAGYKRLIIDEVTLQHAGAVQFLARMPHLEKIYALGDLWQIDFTDFQNTGFRADLRKLYQDWSRTTLTETHRCPQDVVQLLKPIYGWTGTSRVEKSIFKGVCNKGAQHLCFSQATKALLQARGQEALTVHEAQGSTFRAVCLHVEATDAPLVRTSRAHTIVAITRHTGSLVIVENGTVALSERLEELRGQLLTEPTMTETEVPEDQVLVTCSATSGADDVPNTGATLGDLGTTFGACTGIERVTKENFPEVANKTTLCLTEGYSECQTARVGFTDVVQEACRQSRPQDRGAQVAALLDRVCARNNNVGARLARQRATAMFTAFQQWCEDQPAVLELEAPLRTAECLRAAAEKDPDLKQYFKEHSIKDLVTCKNHLKAQAKFAGNVLVKAKAGQGINAWSKQANLAIGPFVRAAQEVLLRCLKPNVCMVLYQSERQLADWINEQDLEQPCVCNDFTEFDSTQNDTTAHFEAKVLRWLGVPDSVCQLYLALRAAARIESTMLCVDAPNARMSGEANTLFGNTIVTMAVNALLLPGSFSWAAFKGDDSIVAGPEHEAPVGGVEQLTGMICKVEKPEVPEFVGLVISDRAYPDLRRAVGKLLGKGYPGDPIARADLMRSVNERLWLIPKDRQHQCCLTNAARHSVEYAEAVNWLCALKNAAAELPVPTLKHCLEVRINNPVE</sequence>
<evidence type="ECO:0000256" key="1">
    <source>
        <dbReference type="ARBA" id="ARBA00022484"/>
    </source>
</evidence>
<dbReference type="PROSITE" id="PS51743">
    <property type="entry name" value="ALPHAVIRUS_MT"/>
    <property type="match status" value="1"/>
</dbReference>
<name>A0A7H9SNH8_9VIRU</name>
<keyword evidence="5" id="KW-0067">ATP-binding</keyword>
<dbReference type="InterPro" id="IPR043502">
    <property type="entry name" value="DNA/RNA_pol_sf"/>
</dbReference>